<comment type="caution">
    <text evidence="11">The sequence shown here is derived from an EMBL/GenBank/DDBJ whole genome shotgun (WGS) entry which is preliminary data.</text>
</comment>
<evidence type="ECO:0000256" key="4">
    <source>
        <dbReference type="ARBA" id="ARBA00022786"/>
    </source>
</evidence>
<dbReference type="Pfam" id="PF20255">
    <property type="entry name" value="DUF6606"/>
    <property type="match status" value="1"/>
</dbReference>
<dbReference type="PANTHER" id="PTHR13367">
    <property type="entry name" value="UBIQUITIN THIOESTERASE"/>
    <property type="match status" value="1"/>
</dbReference>
<proteinExistence type="predicted"/>
<evidence type="ECO:0000259" key="8">
    <source>
        <dbReference type="Pfam" id="PF12340"/>
    </source>
</evidence>
<evidence type="ECO:0000256" key="6">
    <source>
        <dbReference type="ARBA" id="ARBA00022807"/>
    </source>
</evidence>
<evidence type="ECO:0000256" key="7">
    <source>
        <dbReference type="SAM" id="MobiDB-lite"/>
    </source>
</evidence>
<feature type="compositionally biased region" description="Polar residues" evidence="7">
    <location>
        <begin position="3119"/>
        <end position="3129"/>
    </location>
</feature>
<reference evidence="11 12" key="1">
    <citation type="submission" date="2019-06" db="EMBL/GenBank/DDBJ databases">
        <title>Genome Sequence of the Brown Rot Fungal Pathogen Monilinia laxa.</title>
        <authorList>
            <person name="De Miccolis Angelini R.M."/>
            <person name="Landi L."/>
            <person name="Abate D."/>
            <person name="Pollastro S."/>
            <person name="Romanazzi G."/>
            <person name="Faretra F."/>
        </authorList>
    </citation>
    <scope>NUCLEOTIDE SEQUENCE [LARGE SCALE GENOMIC DNA]</scope>
    <source>
        <strain evidence="11 12">Mlax316</strain>
    </source>
</reference>
<dbReference type="OrthoDB" id="3182339at2759"/>
<dbReference type="Pfam" id="PF12359">
    <property type="entry name" value="DUF3645"/>
    <property type="match status" value="1"/>
</dbReference>
<keyword evidence="4" id="KW-0833">Ubl conjugation pathway</keyword>
<evidence type="ECO:0000259" key="10">
    <source>
        <dbReference type="Pfam" id="PF20255"/>
    </source>
</evidence>
<evidence type="ECO:0000256" key="1">
    <source>
        <dbReference type="ARBA" id="ARBA00000707"/>
    </source>
</evidence>
<dbReference type="GO" id="GO:0004843">
    <property type="term" value="F:cysteine-type deubiquitinase activity"/>
    <property type="evidence" value="ECO:0007669"/>
    <property type="project" value="UniProtKB-EC"/>
</dbReference>
<feature type="domain" description="DUF3645" evidence="9">
    <location>
        <begin position="2347"/>
        <end position="2379"/>
    </location>
</feature>
<dbReference type="InterPro" id="IPR046541">
    <property type="entry name" value="DUF6606"/>
</dbReference>
<evidence type="ECO:0000313" key="12">
    <source>
        <dbReference type="Proteomes" id="UP000326757"/>
    </source>
</evidence>
<dbReference type="EC" id="3.4.19.12" evidence="2"/>
<dbReference type="PANTHER" id="PTHR13367:SF32">
    <property type="entry name" value="DUF6606 DOMAIN-CONTAINING PROTEIN"/>
    <property type="match status" value="1"/>
</dbReference>
<feature type="domain" description="DUF3638" evidence="8">
    <location>
        <begin position="2007"/>
        <end position="2226"/>
    </location>
</feature>
<dbReference type="InterPro" id="IPR022099">
    <property type="entry name" value="DUF3638"/>
</dbReference>
<feature type="compositionally biased region" description="Acidic residues" evidence="7">
    <location>
        <begin position="3130"/>
        <end position="3147"/>
    </location>
</feature>
<dbReference type="InterPro" id="IPR051346">
    <property type="entry name" value="OTU_Deubiquitinase"/>
</dbReference>
<feature type="compositionally biased region" description="Basic and acidic residues" evidence="7">
    <location>
        <begin position="3098"/>
        <end position="3118"/>
    </location>
</feature>
<keyword evidence="3" id="KW-0645">Protease</keyword>
<keyword evidence="12" id="KW-1185">Reference proteome</keyword>
<keyword evidence="5" id="KW-0378">Hydrolase</keyword>
<name>A0A5N6JQB3_MONLA</name>
<dbReference type="InterPro" id="IPR022105">
    <property type="entry name" value="DUF3645"/>
</dbReference>
<sequence>MATSTNKLLEVLINHVVLPPRLPGKEDRYDQLESALLDHFITASKTMRDLTIDEISKNWGWIRRSLEAAKLLNAQGRLSKNSLLSEFHALQQNVYLILNVVEQNAALLIYLSKSGDRVVFEAFETSACAEDVLAAENALEWDFPGCAVDIPLSTFYQQEFLEELATFLEQASMESIKRFAARTNKAGSLTTEARNTVSCALITQMLMTLLEGNGHRIYPSILKKRIRDDVLWFNAEKPWRRNPFYLILRVALQRQLCSMSDSGRTQYKFMRCLAMSQLLEQSFHAVGVETLSLLKTKLCRRLAKLENDSDKESMVLGVVYEQTFKALRPLFIKTIQRASDLIEAEWTIFKESNQRPVMPLPKRAADRDLYLTLPNSGHYLERIMSEELRPPTRSHNNRIPIDVSTAATKKIGEFGSRYLSLCDMEIGIEFGHSAPPSSISDSQLRCKEISKQIKRYLAASQSAYTYNPEESSTMILSIMELWVSMDQCASMIFPLLKDFHPSFTSEMLDVLQLPLHKDMCRLQKVQEYLQSRCNKRANMTIFEDPVRGCFAERYFLESVEATKLQDLLRRIETDATECRRRKELEWKEMSQDYDRLIKTIRETSCMFTTDGHDRYCTKCFLQRKSQRLRIQVHEHPLPSNTTRARVAVFEICCPRLFLIYRDTTWKVLNTLSRPQKQTLNLAPLVLLEDYPGLSRYMDESNERGLSLGSTTKSFLKTHYANVGFPCDIEDVCLTNGLKLFYYDIPSKLWAGREWENQRPTFSHHFMFSVPKTSPFSILSPGLSVNINGPSSYEVIASQSRCPRGLNVHEFMAFQALFSGKTRRLTQLLVELGSQNLNFSTEAMAILVSRLILEAGPNPSGDPLRVIHQSFIDEPFCSRMIEQLEQKLENIKSNYRENHVMESILTMLLRLKQLARFDVKISALRLLETARAITESWVQTLREEMKQQTDSVTASRYQGYCLWAALLCRRTFSYQDGTILEPAALRCFIECSITLQDNLSNDPALAPLSLKNAIVRDLKAVYRMRLILRDSLIISPQSLLLAVGIVWPQPEGCEPRVASSLVFDSPEKWWVQATIIGSSFMKEQTLSFHLFYGYLLIDGQPLGRLPVEYRTSATLQDLFGDVNLLTFPSPLPGSKFQLAICPFGHTIHLGFRGKDIVVRACKQNTILELVPSRVFHSSETNFDLPNPLWMNCIHWFNLTTGIIEIRQKPYIWKFKDANWQLNVRSRRAHRRTVCLVDPHSITFKRVYRIFDYFEYPNYLTVYQPQSRNLSVELKRLSLAFTVNRDRFLESSQLRAIIDGNQDCGTWYGLRSKIVLRDIFNPRVRSVLVPMPAGNVSDSIKYNRHGIHVNVVISNHGNFGRFYVNDTLGRIDCPAEPWLLYTKALLHASTSFILPDSLTKRTGTEEAVACLRSGLYQPWTPLQLTGYMCLSRIAMLSPIREYYPKDGKSLQKVYWKDELTTAIQYDGYDSIVQDILDTNEKLTMFAPTKIEPPESPRERQQNLIIRSYTRLRAFRRPDGYLENHDITQDPKYDSRDKYHVGQKRKNILECVDNIIRWPQTMNTTGNLAGILQKYQDLTGLTSEFDKILLTDRLEIDFSLSFGPLYRFCQGISPGDTFRLQFLFALISFQNDADMDIIRVLLACSMLDDLKRLKAPTWPSYVQFRQNQVPHLTSVLKLLEPCRIPYPQDFRDILNGFNLHAKQRKALERREQQYEIQTDLDCGLLARFLLSQWPCPKPSIEGFSTEVQIDLTKALIIIQPEWARLFQNMELSIYLEQVQAVLNRVYSGEDFVLPCMEIQPQMVYPSRVRGSEFITLSASLMRIPCRIQAVSKNLIASSIHAENTVATGHFVSVETLSLEGIITNIMGSKASLVRRKYGQELMQSLQAFKLFEQIPKRSQKPVNLQKLTGDINEARRMVLELYNDIYKSFNPSGFIWLQLGGLFPCISVVTLLENLRSTINKSVKFGSGTRESLVKYALQITTLQQLLRLEAAFIKGDLQQLLEEQNNIGHSNWQPMEEPDWLLIEVEANVIIRPDQIDVARATINPASKSNSILQMNMGQGKTSIIVPMVACKLANAERLVRIIVPKPLLLPTAQLLQSRLGSLLGRNLLHLPFSRKTPTDTVKAYFDLHKATLLNSGITIALPEHLLSFRLSGLQRLSDGYVNEGNTMIKVQQWINNKSRDVMDESDQILSLRTQLIYPSGAQKPVDNYPHRWETAQALLALVRGHLYYLEKNFPYSIEVIQRPCGGYPMMFFLRKDVEEELLIRLVTDICNGRTSILDMSNCSRSDRTAIRNFITEPKVSTAVGKAVKSIFPDNPALKQNLFHVRGLLVHRILLLALKKRWHVQYGLHPERDPIAVPFYAKGIASDQAEWGHPDVAILLTCLAFYYDGLNGKQLYQSLEHVLKSDDPASIYDQWSINCPTLPDALREWNSINLEDEQQMLELWSHFNFSPTIIDYYCNNFVFPAHAKSFSLKLQASGWEIPLSSLDNPNSMTTGFSGTNDNRNLLPLTLKQQDLPGLSHTNAAVLSYLLQPRNRNYVVAADERNRHISETELLRRISKMGIRVLIDAGAQILEFNNEALARAWLDIDIFAQAAVFFNDAGKPMVAHKGCRPVPLSASPYSDDLKDVVVYLDEAHCRGVDFKFPTYSMGALTLGLGVTKDHIVQGAMRLRQLATTQAITFFAPPEVNQSILDCVKKSQGHHLDSYDVICWLLEQTCMGIELIQPLYYSQGIDYCRRVQAAADNSDFLTDAGQREQYLDTLRQKEQLSLERLYRVRTKSKAVVGSGTLTPRISDYVKELNSMRKNFRDSGGSVHHSALQEVEQEREVAYEIEAVREVQRPTHYAAWSFPGLDKDIITFTRTGRLPAGSTCCEQAFLALRKTSVGRKFGINAEALDSRLYVSREFLRSAKVTTQPHDNFLRPVSWILWSPVTATALIIIPEETELLIPILRNTLVPACYLLTYSAPITRKMLFHFKDLGYYAIPALPKDWIAPTWLSVQLCVFSGGLYFEFSQYEYLCNFLGFQADRIMEESQEDYLEEEFQTINGVPDANDNAKVQNSVGFTSRPLAFLQEWLSVRRKGQDFAHSPMGYVCQGKPLNEGHPFFDKNEPGVKTKSIQSDRRGISTSKGFSMDNTSDDENNDDWADMIDDDDKGVPIGDENDSDDSPSEGSTVS</sequence>
<comment type="catalytic activity">
    <reaction evidence="1">
        <text>Thiol-dependent hydrolysis of ester, thioester, amide, peptide and isopeptide bonds formed by the C-terminal Gly of ubiquitin (a 76-residue protein attached to proteins as an intracellular targeting signal).</text>
        <dbReference type="EC" id="3.4.19.12"/>
    </reaction>
</comment>
<feature type="domain" description="DUF6606" evidence="10">
    <location>
        <begin position="12"/>
        <end position="280"/>
    </location>
</feature>
<evidence type="ECO:0000256" key="2">
    <source>
        <dbReference type="ARBA" id="ARBA00012759"/>
    </source>
</evidence>
<accession>A0A5N6JQB3</accession>
<dbReference type="Pfam" id="PF12340">
    <property type="entry name" value="DUF3638"/>
    <property type="match status" value="1"/>
</dbReference>
<feature type="region of interest" description="Disordered" evidence="7">
    <location>
        <begin position="3097"/>
        <end position="3169"/>
    </location>
</feature>
<organism evidence="11 12">
    <name type="scientific">Monilinia laxa</name>
    <name type="common">Brown rot fungus</name>
    <name type="synonym">Sclerotinia laxa</name>
    <dbReference type="NCBI Taxonomy" id="61186"/>
    <lineage>
        <taxon>Eukaryota</taxon>
        <taxon>Fungi</taxon>
        <taxon>Dikarya</taxon>
        <taxon>Ascomycota</taxon>
        <taxon>Pezizomycotina</taxon>
        <taxon>Leotiomycetes</taxon>
        <taxon>Helotiales</taxon>
        <taxon>Sclerotiniaceae</taxon>
        <taxon>Monilinia</taxon>
    </lineage>
</organism>
<dbReference type="GO" id="GO:0006508">
    <property type="term" value="P:proteolysis"/>
    <property type="evidence" value="ECO:0007669"/>
    <property type="project" value="UniProtKB-KW"/>
</dbReference>
<dbReference type="Proteomes" id="UP000326757">
    <property type="component" value="Unassembled WGS sequence"/>
</dbReference>
<evidence type="ECO:0000259" key="9">
    <source>
        <dbReference type="Pfam" id="PF12359"/>
    </source>
</evidence>
<evidence type="ECO:0000256" key="5">
    <source>
        <dbReference type="ARBA" id="ARBA00022801"/>
    </source>
</evidence>
<gene>
    <name evidence="11" type="ORF">EYC80_010547</name>
</gene>
<evidence type="ECO:0000313" key="11">
    <source>
        <dbReference type="EMBL" id="KAB8289633.1"/>
    </source>
</evidence>
<evidence type="ECO:0000256" key="3">
    <source>
        <dbReference type="ARBA" id="ARBA00022670"/>
    </source>
</evidence>
<protein>
    <recommendedName>
        <fullName evidence="2">ubiquitinyl hydrolase 1</fullName>
        <ecNumber evidence="2">3.4.19.12</ecNumber>
    </recommendedName>
</protein>
<keyword evidence="6" id="KW-0788">Thiol protease</keyword>
<dbReference type="EMBL" id="VIGI01000021">
    <property type="protein sequence ID" value="KAB8289633.1"/>
    <property type="molecule type" value="Genomic_DNA"/>
</dbReference>